<dbReference type="Proteomes" id="UP000609874">
    <property type="component" value="Unassembled WGS sequence"/>
</dbReference>
<dbReference type="EMBL" id="JACSQD010000002">
    <property type="protein sequence ID" value="MBD7994598.1"/>
    <property type="molecule type" value="Genomic_DNA"/>
</dbReference>
<feature type="compositionally biased region" description="Gly residues" evidence="11">
    <location>
        <begin position="1"/>
        <end position="11"/>
    </location>
</feature>
<feature type="region of interest" description="Disordered" evidence="11">
    <location>
        <begin position="1"/>
        <end position="33"/>
    </location>
</feature>
<comment type="caution">
    <text evidence="15">The sequence shown here is derived from an EMBL/GenBank/DDBJ whole genome shotgun (WGS) entry which is preliminary data.</text>
</comment>
<dbReference type="InterPro" id="IPR036890">
    <property type="entry name" value="HATPase_C_sf"/>
</dbReference>
<evidence type="ECO:0000256" key="9">
    <source>
        <dbReference type="ARBA" id="ARBA00023012"/>
    </source>
</evidence>
<dbReference type="PANTHER" id="PTHR45436">
    <property type="entry name" value="SENSOR HISTIDINE KINASE YKOH"/>
    <property type="match status" value="1"/>
</dbReference>
<feature type="compositionally biased region" description="Basic and acidic residues" evidence="11">
    <location>
        <begin position="98"/>
        <end position="107"/>
    </location>
</feature>
<dbReference type="SUPFAM" id="SSF55874">
    <property type="entry name" value="ATPase domain of HSP90 chaperone/DNA topoisomerase II/histidine kinase"/>
    <property type="match status" value="1"/>
</dbReference>
<evidence type="ECO:0000256" key="3">
    <source>
        <dbReference type="ARBA" id="ARBA00012438"/>
    </source>
</evidence>
<evidence type="ECO:0000256" key="12">
    <source>
        <dbReference type="SAM" id="Phobius"/>
    </source>
</evidence>
<keyword evidence="8 12" id="KW-1133">Transmembrane helix</keyword>
<dbReference type="CDD" id="cd00075">
    <property type="entry name" value="HATPase"/>
    <property type="match status" value="1"/>
</dbReference>
<feature type="domain" description="Histidine kinase" evidence="13">
    <location>
        <begin position="301"/>
        <end position="514"/>
    </location>
</feature>
<comment type="catalytic activity">
    <reaction evidence="1">
        <text>ATP + protein L-histidine = ADP + protein N-phospho-L-histidine.</text>
        <dbReference type="EC" id="2.7.13.3"/>
    </reaction>
</comment>
<dbReference type="InterPro" id="IPR005467">
    <property type="entry name" value="His_kinase_dom"/>
</dbReference>
<dbReference type="InterPro" id="IPR003594">
    <property type="entry name" value="HATPase_dom"/>
</dbReference>
<gene>
    <name evidence="15" type="ORF">H9639_04735</name>
</gene>
<organism evidence="15 16">
    <name type="scientific">Arthrobacter gallicola</name>
    <dbReference type="NCBI Taxonomy" id="2762225"/>
    <lineage>
        <taxon>Bacteria</taxon>
        <taxon>Bacillati</taxon>
        <taxon>Actinomycetota</taxon>
        <taxon>Actinomycetes</taxon>
        <taxon>Micrococcales</taxon>
        <taxon>Micrococcaceae</taxon>
        <taxon>Arthrobacter</taxon>
    </lineage>
</organism>
<keyword evidence="16" id="KW-1185">Reference proteome</keyword>
<evidence type="ECO:0000256" key="4">
    <source>
        <dbReference type="ARBA" id="ARBA00022553"/>
    </source>
</evidence>
<dbReference type="GO" id="GO:0016301">
    <property type="term" value="F:kinase activity"/>
    <property type="evidence" value="ECO:0007669"/>
    <property type="project" value="UniProtKB-KW"/>
</dbReference>
<feature type="domain" description="HAMP" evidence="14">
    <location>
        <begin position="224"/>
        <end position="286"/>
    </location>
</feature>
<feature type="transmembrane region" description="Helical" evidence="12">
    <location>
        <begin position="47"/>
        <end position="69"/>
    </location>
</feature>
<dbReference type="PRINTS" id="PR00344">
    <property type="entry name" value="BCTRLSENSOR"/>
</dbReference>
<evidence type="ECO:0000259" key="13">
    <source>
        <dbReference type="PROSITE" id="PS50109"/>
    </source>
</evidence>
<protein>
    <recommendedName>
        <fullName evidence="3">histidine kinase</fullName>
        <ecNumber evidence="3">2.7.13.3</ecNumber>
    </recommendedName>
</protein>
<dbReference type="InterPro" id="IPR003661">
    <property type="entry name" value="HisK_dim/P_dom"/>
</dbReference>
<dbReference type="Gene3D" id="3.30.565.10">
    <property type="entry name" value="Histidine kinase-like ATPase, C-terminal domain"/>
    <property type="match status" value="1"/>
</dbReference>
<keyword evidence="5" id="KW-0808">Transferase</keyword>
<reference evidence="15 16" key="1">
    <citation type="submission" date="2020-08" db="EMBL/GenBank/DDBJ databases">
        <title>A Genomic Blueprint of the Chicken Gut Microbiome.</title>
        <authorList>
            <person name="Gilroy R."/>
            <person name="Ravi A."/>
            <person name="Getino M."/>
            <person name="Pursley I."/>
            <person name="Horton D.L."/>
            <person name="Alikhan N.-F."/>
            <person name="Baker D."/>
            <person name="Gharbi K."/>
            <person name="Hall N."/>
            <person name="Watson M."/>
            <person name="Adriaenssens E.M."/>
            <person name="Foster-Nyarko E."/>
            <person name="Jarju S."/>
            <person name="Secka A."/>
            <person name="Antonio M."/>
            <person name="Oren A."/>
            <person name="Chaudhuri R."/>
            <person name="La Ragione R.M."/>
            <person name="Hildebrand F."/>
            <person name="Pallen M.J."/>
        </authorList>
    </citation>
    <scope>NUCLEOTIDE SEQUENCE [LARGE SCALE GENOMIC DNA]</scope>
    <source>
        <strain evidence="15 16">Sa2CUA1</strain>
    </source>
</reference>
<evidence type="ECO:0000313" key="16">
    <source>
        <dbReference type="Proteomes" id="UP000609874"/>
    </source>
</evidence>
<sequence length="525" mass="55379">MSGVGSPGGQGTALPRAAAGSHSPPGSQPGQPRWQRWLEGWRLRTKLLVATLALLLLTCLTIGFFSHAVMNVYLTRQLDQALIGTSDRAAGFQFPHGRFPDPDRDPLDAPGQGRTGTLGVRVTDGAVVSAGVVQPDGSRAPLQESDLQVIAAVPPVREPVTRTLSLGEYRLMAQPQPGSAGTVVVSGLPLAEKNNTLFSLGLTIAGVSAAGLAVTGVLSYLIIRRALRPLEKVSALATQVATMPLESGDVDLPERVPEELTHPATEVGSVGLAVNRMLDNVSHALAVRQRSETQVRQFVADASHELRTPLTSIRGYTEMVRLTEDLSANGQQSLGRVEAESRRMTGLVEDLLLLARLDEGRGEVREEVDLTQLVIESVSDARVAAQDHNWTISLPEEPVIVQGDPGQLRQVLINLLTNGSRHTDPGTTISTSLAPASGGGAVITVADNGPGIPQAFQEHIFSRFTRADAARSGRASSGLGLAIAAAIVSAHHGSIHLESEPGRTVFTVRLPAGTAPDRGASSRPQ</sequence>
<dbReference type="PROSITE" id="PS50885">
    <property type="entry name" value="HAMP"/>
    <property type="match status" value="1"/>
</dbReference>
<keyword evidence="10 12" id="KW-0472">Membrane</keyword>
<dbReference type="EC" id="2.7.13.3" evidence="3"/>
<feature type="transmembrane region" description="Helical" evidence="12">
    <location>
        <begin position="197"/>
        <end position="223"/>
    </location>
</feature>
<dbReference type="SUPFAM" id="SSF47384">
    <property type="entry name" value="Homodimeric domain of signal transducing histidine kinase"/>
    <property type="match status" value="1"/>
</dbReference>
<evidence type="ECO:0000256" key="7">
    <source>
        <dbReference type="ARBA" id="ARBA00022777"/>
    </source>
</evidence>
<feature type="compositionally biased region" description="Low complexity" evidence="11">
    <location>
        <begin position="15"/>
        <end position="33"/>
    </location>
</feature>
<evidence type="ECO:0000256" key="8">
    <source>
        <dbReference type="ARBA" id="ARBA00022989"/>
    </source>
</evidence>
<dbReference type="RefSeq" id="WP_191806993.1">
    <property type="nucleotide sequence ID" value="NZ_JACSQD010000002.1"/>
</dbReference>
<dbReference type="InterPro" id="IPR003660">
    <property type="entry name" value="HAMP_dom"/>
</dbReference>
<name>A0ABR8UPV7_9MICC</name>
<keyword evidence="6 12" id="KW-0812">Transmembrane</keyword>
<evidence type="ECO:0000313" key="15">
    <source>
        <dbReference type="EMBL" id="MBD7994598.1"/>
    </source>
</evidence>
<dbReference type="InterPro" id="IPR050428">
    <property type="entry name" value="TCS_sensor_his_kinase"/>
</dbReference>
<accession>A0ABR8UPV7</accession>
<evidence type="ECO:0000259" key="14">
    <source>
        <dbReference type="PROSITE" id="PS50885"/>
    </source>
</evidence>
<dbReference type="PANTHER" id="PTHR45436:SF5">
    <property type="entry name" value="SENSOR HISTIDINE KINASE TRCS"/>
    <property type="match status" value="1"/>
</dbReference>
<evidence type="ECO:0000256" key="5">
    <source>
        <dbReference type="ARBA" id="ARBA00022679"/>
    </source>
</evidence>
<dbReference type="Pfam" id="PF00512">
    <property type="entry name" value="HisKA"/>
    <property type="match status" value="1"/>
</dbReference>
<evidence type="ECO:0000256" key="1">
    <source>
        <dbReference type="ARBA" id="ARBA00000085"/>
    </source>
</evidence>
<proteinExistence type="predicted"/>
<feature type="region of interest" description="Disordered" evidence="11">
    <location>
        <begin position="96"/>
        <end position="116"/>
    </location>
</feature>
<evidence type="ECO:0000256" key="6">
    <source>
        <dbReference type="ARBA" id="ARBA00022692"/>
    </source>
</evidence>
<evidence type="ECO:0000256" key="11">
    <source>
        <dbReference type="SAM" id="MobiDB-lite"/>
    </source>
</evidence>
<comment type="subcellular location">
    <subcellularLocation>
        <location evidence="2">Cell membrane</location>
    </subcellularLocation>
</comment>
<dbReference type="SMART" id="SM00387">
    <property type="entry name" value="HATPase_c"/>
    <property type="match status" value="1"/>
</dbReference>
<dbReference type="Gene3D" id="6.10.340.10">
    <property type="match status" value="1"/>
</dbReference>
<keyword evidence="9" id="KW-0902">Two-component regulatory system</keyword>
<dbReference type="PROSITE" id="PS50109">
    <property type="entry name" value="HIS_KIN"/>
    <property type="match status" value="1"/>
</dbReference>
<dbReference type="Gene3D" id="1.10.287.130">
    <property type="match status" value="1"/>
</dbReference>
<dbReference type="CDD" id="cd00082">
    <property type="entry name" value="HisKA"/>
    <property type="match status" value="1"/>
</dbReference>
<evidence type="ECO:0000256" key="10">
    <source>
        <dbReference type="ARBA" id="ARBA00023136"/>
    </source>
</evidence>
<dbReference type="Pfam" id="PF02518">
    <property type="entry name" value="HATPase_c"/>
    <property type="match status" value="1"/>
</dbReference>
<dbReference type="InterPro" id="IPR004358">
    <property type="entry name" value="Sig_transdc_His_kin-like_C"/>
</dbReference>
<evidence type="ECO:0000256" key="2">
    <source>
        <dbReference type="ARBA" id="ARBA00004236"/>
    </source>
</evidence>
<dbReference type="SMART" id="SM00304">
    <property type="entry name" value="HAMP"/>
    <property type="match status" value="1"/>
</dbReference>
<keyword evidence="4" id="KW-0597">Phosphoprotein</keyword>
<dbReference type="SMART" id="SM00388">
    <property type="entry name" value="HisKA"/>
    <property type="match status" value="1"/>
</dbReference>
<keyword evidence="7 15" id="KW-0418">Kinase</keyword>
<dbReference type="InterPro" id="IPR036097">
    <property type="entry name" value="HisK_dim/P_sf"/>
</dbReference>